<accession>A0ABR1VF47</accession>
<evidence type="ECO:0000313" key="1">
    <source>
        <dbReference type="EMBL" id="KAK8068599.1"/>
    </source>
</evidence>
<dbReference type="EMBL" id="JAQQWM010000004">
    <property type="protein sequence ID" value="KAK8068599.1"/>
    <property type="molecule type" value="Genomic_DNA"/>
</dbReference>
<reference evidence="1 2" key="1">
    <citation type="submission" date="2023-01" db="EMBL/GenBank/DDBJ databases">
        <title>Analysis of 21 Apiospora genomes using comparative genomics revels a genus with tremendous synthesis potential of carbohydrate active enzymes and secondary metabolites.</title>
        <authorList>
            <person name="Sorensen T."/>
        </authorList>
    </citation>
    <scope>NUCLEOTIDE SEQUENCE [LARGE SCALE GENOMIC DNA]</scope>
    <source>
        <strain evidence="1 2">CBS 83171</strain>
    </source>
</reference>
<protein>
    <submittedName>
        <fullName evidence="1">Uncharacterized protein</fullName>
    </submittedName>
</protein>
<proteinExistence type="predicted"/>
<evidence type="ECO:0000313" key="2">
    <source>
        <dbReference type="Proteomes" id="UP001446871"/>
    </source>
</evidence>
<gene>
    <name evidence="1" type="ORF">PG996_007711</name>
</gene>
<organism evidence="1 2">
    <name type="scientific">Apiospora saccharicola</name>
    <dbReference type="NCBI Taxonomy" id="335842"/>
    <lineage>
        <taxon>Eukaryota</taxon>
        <taxon>Fungi</taxon>
        <taxon>Dikarya</taxon>
        <taxon>Ascomycota</taxon>
        <taxon>Pezizomycotina</taxon>
        <taxon>Sordariomycetes</taxon>
        <taxon>Xylariomycetidae</taxon>
        <taxon>Amphisphaeriales</taxon>
        <taxon>Apiosporaceae</taxon>
        <taxon>Apiospora</taxon>
    </lineage>
</organism>
<sequence length="218" mass="23466">MNAPSQKSARLEADSNDPSLGRSLVFGWDRDLATTDQLAKQGTWSSKRTMSYCVNQSLVIADEGRLLGHLGPAAKGTPNATACTLRWNVSRPTDNVAVNTLSVVLNFPTDHALASKSVDDSTLEGPMDHKKMPTGMNMVAEGKTFGIFEMRAIKGAKPLVLGFPSEQSSMIAKFYVPLLKRQGHILVAIDDRAIGHTKSWCRNAALGPFRPVLGSSAA</sequence>
<comment type="caution">
    <text evidence="1">The sequence shown here is derived from an EMBL/GenBank/DDBJ whole genome shotgun (WGS) entry which is preliminary data.</text>
</comment>
<keyword evidence="2" id="KW-1185">Reference proteome</keyword>
<dbReference type="Proteomes" id="UP001446871">
    <property type="component" value="Unassembled WGS sequence"/>
</dbReference>
<name>A0ABR1VF47_9PEZI</name>